<dbReference type="GeneID" id="71928372"/>
<dbReference type="Pfam" id="PF19102">
    <property type="entry name" value="DUF5789"/>
    <property type="match status" value="1"/>
</dbReference>
<reference evidence="2" key="1">
    <citation type="submission" date="2022-04" db="EMBL/GenBank/DDBJ databases">
        <title>Halocatena sp. nov., isolated from a salt lake.</title>
        <authorList>
            <person name="Cui H.-L."/>
        </authorList>
    </citation>
    <scope>NUCLEOTIDE SEQUENCE</scope>
    <source>
        <strain evidence="2">AD-1</strain>
    </source>
</reference>
<dbReference type="KEGG" id="haad:MW046_09955"/>
<protein>
    <recommendedName>
        <fullName evidence="4">DUF2795 domain-containing protein</fullName>
    </recommendedName>
</protein>
<dbReference type="EMBL" id="CP096019">
    <property type="protein sequence ID" value="UPM42281.1"/>
    <property type="molecule type" value="Genomic_DNA"/>
</dbReference>
<dbReference type="RefSeq" id="WP_247992956.1">
    <property type="nucleotide sequence ID" value="NZ_CP096019.1"/>
</dbReference>
<feature type="region of interest" description="Disordered" evidence="1">
    <location>
        <begin position="119"/>
        <end position="140"/>
    </location>
</feature>
<sequence>MTDDERTPDRETSDPDPERVQESAENRRRERAEHAEHASRQLEGRFEEFKYPVSSEELATEYGDETIDLANETESLGSVFDRLADEQYETPTEVREAVYSEITGEAAGMEEYNVERDIDAVDAVNQYDEETNENENERQR</sequence>
<proteinExistence type="predicted"/>
<evidence type="ECO:0000313" key="2">
    <source>
        <dbReference type="EMBL" id="UPM42281.1"/>
    </source>
</evidence>
<dbReference type="Proteomes" id="UP000831768">
    <property type="component" value="Chromosome"/>
</dbReference>
<keyword evidence="3" id="KW-1185">Reference proteome</keyword>
<evidence type="ECO:0000313" key="3">
    <source>
        <dbReference type="Proteomes" id="UP000831768"/>
    </source>
</evidence>
<evidence type="ECO:0000256" key="1">
    <source>
        <dbReference type="SAM" id="MobiDB-lite"/>
    </source>
</evidence>
<gene>
    <name evidence="2" type="ORF">MW046_09955</name>
</gene>
<dbReference type="InterPro" id="IPR043899">
    <property type="entry name" value="DUF5789"/>
</dbReference>
<feature type="region of interest" description="Disordered" evidence="1">
    <location>
        <begin position="1"/>
        <end position="43"/>
    </location>
</feature>
<organism evidence="2 3">
    <name type="scientific">Halocatena salina</name>
    <dbReference type="NCBI Taxonomy" id="2934340"/>
    <lineage>
        <taxon>Archaea</taxon>
        <taxon>Methanobacteriati</taxon>
        <taxon>Methanobacteriota</taxon>
        <taxon>Stenosarchaea group</taxon>
        <taxon>Halobacteria</taxon>
        <taxon>Halobacteriales</taxon>
        <taxon>Natronomonadaceae</taxon>
        <taxon>Halocatena</taxon>
    </lineage>
</organism>
<evidence type="ECO:0008006" key="4">
    <source>
        <dbReference type="Google" id="ProtNLM"/>
    </source>
</evidence>
<dbReference type="AlphaFoldDB" id="A0A8T9ZZM3"/>
<accession>A0A8T9ZZM3</accession>
<name>A0A8T9ZZM3_9EURY</name>